<evidence type="ECO:0000313" key="2">
    <source>
        <dbReference type="Proteomes" id="UP000789525"/>
    </source>
</evidence>
<dbReference type="EMBL" id="CAJVPT010063137">
    <property type="protein sequence ID" value="CAG8768081.1"/>
    <property type="molecule type" value="Genomic_DNA"/>
</dbReference>
<feature type="non-terminal residue" evidence="1">
    <location>
        <position position="1"/>
    </location>
</feature>
<sequence length="75" mass="8516">TYKVLIDNKEELSGTLEEDFELLPPKEIKDPNAKKPEDWVDLVEIPDTDDVKPADWIDGPATIPDPEAKKPDSWD</sequence>
<name>A0ACA9QXG5_9GLOM</name>
<dbReference type="Proteomes" id="UP000789525">
    <property type="component" value="Unassembled WGS sequence"/>
</dbReference>
<protein>
    <submittedName>
        <fullName evidence="1">2609_t:CDS:1</fullName>
    </submittedName>
</protein>
<proteinExistence type="predicted"/>
<gene>
    <name evidence="1" type="ORF">ACOLOM_LOCUS13587</name>
</gene>
<comment type="caution">
    <text evidence="1">The sequence shown here is derived from an EMBL/GenBank/DDBJ whole genome shotgun (WGS) entry which is preliminary data.</text>
</comment>
<evidence type="ECO:0000313" key="1">
    <source>
        <dbReference type="EMBL" id="CAG8768081.1"/>
    </source>
</evidence>
<reference evidence="1" key="1">
    <citation type="submission" date="2021-06" db="EMBL/GenBank/DDBJ databases">
        <authorList>
            <person name="Kallberg Y."/>
            <person name="Tangrot J."/>
            <person name="Rosling A."/>
        </authorList>
    </citation>
    <scope>NUCLEOTIDE SEQUENCE</scope>
    <source>
        <strain evidence="1">CL356</strain>
    </source>
</reference>
<accession>A0ACA9QXG5</accession>
<organism evidence="1 2">
    <name type="scientific">Acaulospora colombiana</name>
    <dbReference type="NCBI Taxonomy" id="27376"/>
    <lineage>
        <taxon>Eukaryota</taxon>
        <taxon>Fungi</taxon>
        <taxon>Fungi incertae sedis</taxon>
        <taxon>Mucoromycota</taxon>
        <taxon>Glomeromycotina</taxon>
        <taxon>Glomeromycetes</taxon>
        <taxon>Diversisporales</taxon>
        <taxon>Acaulosporaceae</taxon>
        <taxon>Acaulospora</taxon>
    </lineage>
</organism>
<feature type="non-terminal residue" evidence="1">
    <location>
        <position position="75"/>
    </location>
</feature>
<keyword evidence="2" id="KW-1185">Reference proteome</keyword>